<sequence>MSLLDTFLPRHQFSEHHRIRIAAPPGRVLDVIPRLDTADFPLAKLFLQLRALPARMAAFAGVETGTRRIDATFGLHDFTVLGHDGDRECAFGLVGRFWEPAGGLIRVAADDFPGFSEPGVAKLVMTFIAEAGDGGGTVLTTRTCVHCPDEATRRRFAPYWYLIRVPSGLIRRMLLRRIRQLAESHA</sequence>
<accession>A0AAP8D447</accession>
<dbReference type="EMBL" id="NCTK01000001">
    <property type="protein sequence ID" value="OYQ12785.1"/>
    <property type="molecule type" value="Genomic_DNA"/>
</dbReference>
<organism evidence="1 2">
    <name type="scientific">Ralstonia solanacearum K60</name>
    <dbReference type="NCBI Taxonomy" id="1091042"/>
    <lineage>
        <taxon>Bacteria</taxon>
        <taxon>Pseudomonadati</taxon>
        <taxon>Pseudomonadota</taxon>
        <taxon>Betaproteobacteria</taxon>
        <taxon>Burkholderiales</taxon>
        <taxon>Burkholderiaceae</taxon>
        <taxon>Ralstonia</taxon>
        <taxon>Ralstonia solanacearum species complex</taxon>
    </lineage>
</organism>
<gene>
    <name evidence="1" type="ORF">B7R77_05680</name>
</gene>
<protein>
    <recommendedName>
        <fullName evidence="3">DUF2867 domain-containing protein</fullName>
    </recommendedName>
</protein>
<reference evidence="1 2" key="1">
    <citation type="submission" date="2017-04" db="EMBL/GenBank/DDBJ databases">
        <title>Genome Announcement: Closed genomes of Ralstonia solanacearum strains K60, UW551, and UW700.</title>
        <authorList>
            <person name="Hayes M."/>
            <person name="Macintyre A.M."/>
            <person name="Allen C."/>
        </authorList>
    </citation>
    <scope>NUCLEOTIDE SEQUENCE [LARGE SCALE GENOMIC DNA]</scope>
    <source>
        <strain evidence="1 2">UW25</strain>
    </source>
</reference>
<proteinExistence type="predicted"/>
<comment type="caution">
    <text evidence="1">The sequence shown here is derived from an EMBL/GenBank/DDBJ whole genome shotgun (WGS) entry which is preliminary data.</text>
</comment>
<evidence type="ECO:0008006" key="3">
    <source>
        <dbReference type="Google" id="ProtNLM"/>
    </source>
</evidence>
<dbReference type="AlphaFoldDB" id="A0AAP8D447"/>
<dbReference type="RefSeq" id="WP_003269453.1">
    <property type="nucleotide sequence ID" value="NZ_NCTK01000001.1"/>
</dbReference>
<evidence type="ECO:0000313" key="1">
    <source>
        <dbReference type="EMBL" id="OYQ12785.1"/>
    </source>
</evidence>
<dbReference type="Proteomes" id="UP000216164">
    <property type="component" value="Unassembled WGS sequence"/>
</dbReference>
<name>A0AAP8D447_RALSL</name>
<evidence type="ECO:0000313" key="2">
    <source>
        <dbReference type="Proteomes" id="UP000216164"/>
    </source>
</evidence>